<dbReference type="PROSITE" id="PS00028">
    <property type="entry name" value="ZINC_FINGER_C2H2_1"/>
    <property type="match status" value="1"/>
</dbReference>
<protein>
    <recommendedName>
        <fullName evidence="2">C2H2-type domain-containing protein</fullName>
    </recommendedName>
</protein>
<sequence>MNTHKKGFFTQRKCKMTTSVSSSPSDYSTCTKTFQRSYRIRQRGIVPKLTIDEVLLVLLKRKYPQMVLKHDASLLNFDSSQELLQQPSSSSNKEILNARHIKIINENDKTLVQIQYDFHCFNCKKIWNNLNLLLEHWMYEHVNDFCVLNIDRTLHGNIVVEVNLTKSFSSTRNNQKFYDVLTFKELPSKNILTFAAVNLFYNFSFEDQITQNYKLQMKRWIEKTEENVNKQQIETITEINTTPRKVQTFNDFKHFISTHKQESHVFWMEYLTFLRSIYAHQHLLSLTELENLEILIFEKLRSRQTSAPIQSTRSIGDSELGSLTSRKTSTSKLTNITSSNQSGEKNSHHNGTVDVSLKYSQEALLENKLEFLLNDDDIYSARQSIKDAYLFKSYERDTSKFARKISLSQLGVTLVFETKESFYNFYNRFKTSSTGSMSNIGMEEIEPSEPKHSVLESDLPTTLEC</sequence>
<accession>A0AA88GE64</accession>
<evidence type="ECO:0000259" key="2">
    <source>
        <dbReference type="PROSITE" id="PS00028"/>
    </source>
</evidence>
<dbReference type="AlphaFoldDB" id="A0AA88GE64"/>
<feature type="domain" description="C2H2-type" evidence="2">
    <location>
        <begin position="120"/>
        <end position="141"/>
    </location>
</feature>
<name>A0AA88GE64_NAELO</name>
<keyword evidence="4" id="KW-1185">Reference proteome</keyword>
<proteinExistence type="predicted"/>
<feature type="region of interest" description="Disordered" evidence="1">
    <location>
        <begin position="308"/>
        <end position="351"/>
    </location>
</feature>
<dbReference type="InterPro" id="IPR013087">
    <property type="entry name" value="Znf_C2H2_type"/>
</dbReference>
<feature type="compositionally biased region" description="Polar residues" evidence="1">
    <location>
        <begin position="335"/>
        <end position="344"/>
    </location>
</feature>
<dbReference type="RefSeq" id="XP_044545074.1">
    <property type="nucleotide sequence ID" value="XM_044699023.1"/>
</dbReference>
<organism evidence="3 4">
    <name type="scientific">Naegleria lovaniensis</name>
    <name type="common">Amoeba</name>
    <dbReference type="NCBI Taxonomy" id="51637"/>
    <lineage>
        <taxon>Eukaryota</taxon>
        <taxon>Discoba</taxon>
        <taxon>Heterolobosea</taxon>
        <taxon>Tetramitia</taxon>
        <taxon>Eutetramitia</taxon>
        <taxon>Vahlkampfiidae</taxon>
        <taxon>Naegleria</taxon>
    </lineage>
</organism>
<dbReference type="Proteomes" id="UP000816034">
    <property type="component" value="Unassembled WGS sequence"/>
</dbReference>
<evidence type="ECO:0000256" key="1">
    <source>
        <dbReference type="SAM" id="MobiDB-lite"/>
    </source>
</evidence>
<evidence type="ECO:0000313" key="3">
    <source>
        <dbReference type="EMBL" id="KAG2377812.1"/>
    </source>
</evidence>
<gene>
    <name evidence="3" type="ORF">C9374_008897</name>
</gene>
<evidence type="ECO:0000313" key="4">
    <source>
        <dbReference type="Proteomes" id="UP000816034"/>
    </source>
</evidence>
<reference evidence="3 4" key="1">
    <citation type="journal article" date="2018" name="BMC Genomics">
        <title>The genome of Naegleria lovaniensis, the basis for a comparative approach to unravel pathogenicity factors of the human pathogenic amoeba N. fowleri.</title>
        <authorList>
            <person name="Liechti N."/>
            <person name="Schurch N."/>
            <person name="Bruggmann R."/>
            <person name="Wittwer M."/>
        </authorList>
    </citation>
    <scope>NUCLEOTIDE SEQUENCE [LARGE SCALE GENOMIC DNA]</scope>
    <source>
        <strain evidence="3 4">ATCC 30569</strain>
    </source>
</reference>
<dbReference type="EMBL" id="PYSW02000036">
    <property type="protein sequence ID" value="KAG2377812.1"/>
    <property type="molecule type" value="Genomic_DNA"/>
</dbReference>
<comment type="caution">
    <text evidence="3">The sequence shown here is derived from an EMBL/GenBank/DDBJ whole genome shotgun (WGS) entry which is preliminary data.</text>
</comment>
<feature type="compositionally biased region" description="Low complexity" evidence="1">
    <location>
        <begin position="322"/>
        <end position="334"/>
    </location>
</feature>
<dbReference type="GeneID" id="68101351"/>